<reference evidence="1 2" key="1">
    <citation type="journal article" date="2019" name="G3 (Bethesda)">
        <title>Sequencing of a Wild Apple (Malus baccata) Genome Unravels the Differences Between Cultivated and Wild Apple Species Regarding Disease Resistance and Cold Tolerance.</title>
        <authorList>
            <person name="Chen X."/>
        </authorList>
    </citation>
    <scope>NUCLEOTIDE SEQUENCE [LARGE SCALE GENOMIC DNA]</scope>
    <source>
        <strain evidence="2">cv. Shandingzi</strain>
        <tissue evidence="1">Leaves</tissue>
    </source>
</reference>
<dbReference type="EMBL" id="VIEB01000244">
    <property type="protein sequence ID" value="TQD99015.1"/>
    <property type="molecule type" value="Genomic_DNA"/>
</dbReference>
<gene>
    <name evidence="1" type="ORF">C1H46_015382</name>
</gene>
<organism evidence="1 2">
    <name type="scientific">Malus baccata</name>
    <name type="common">Siberian crab apple</name>
    <name type="synonym">Pyrus baccata</name>
    <dbReference type="NCBI Taxonomy" id="106549"/>
    <lineage>
        <taxon>Eukaryota</taxon>
        <taxon>Viridiplantae</taxon>
        <taxon>Streptophyta</taxon>
        <taxon>Embryophyta</taxon>
        <taxon>Tracheophyta</taxon>
        <taxon>Spermatophyta</taxon>
        <taxon>Magnoliopsida</taxon>
        <taxon>eudicotyledons</taxon>
        <taxon>Gunneridae</taxon>
        <taxon>Pentapetalae</taxon>
        <taxon>rosids</taxon>
        <taxon>fabids</taxon>
        <taxon>Rosales</taxon>
        <taxon>Rosaceae</taxon>
        <taxon>Amygdaloideae</taxon>
        <taxon>Maleae</taxon>
        <taxon>Malus</taxon>
    </lineage>
</organism>
<dbReference type="Proteomes" id="UP000315295">
    <property type="component" value="Unassembled WGS sequence"/>
</dbReference>
<proteinExistence type="predicted"/>
<evidence type="ECO:0000313" key="1">
    <source>
        <dbReference type="EMBL" id="TQD99015.1"/>
    </source>
</evidence>
<dbReference type="AlphaFoldDB" id="A0A540MJQ2"/>
<name>A0A540MJQ2_MALBA</name>
<comment type="caution">
    <text evidence="1">The sequence shown here is derived from an EMBL/GenBank/DDBJ whole genome shotgun (WGS) entry which is preliminary data.</text>
</comment>
<protein>
    <submittedName>
        <fullName evidence="1">Uncharacterized protein</fullName>
    </submittedName>
</protein>
<accession>A0A540MJQ2</accession>
<sequence length="87" mass="9681">MAESIVKIEGLLGMLTVKLQDDNFQFQSVLRGYDLFDHFTGEAPCPPRFVIDRKSTSGYVFLLAAGAISWKSSKQTVIASSTMEFRS</sequence>
<keyword evidence="2" id="KW-1185">Reference proteome</keyword>
<evidence type="ECO:0000313" key="2">
    <source>
        <dbReference type="Proteomes" id="UP000315295"/>
    </source>
</evidence>